<evidence type="ECO:0000256" key="1">
    <source>
        <dbReference type="ARBA" id="ARBA00022723"/>
    </source>
</evidence>
<keyword evidence="2" id="KW-0862">Zinc</keyword>
<keyword evidence="4" id="KW-0238">DNA-binding</keyword>
<evidence type="ECO:0000256" key="6">
    <source>
        <dbReference type="ARBA" id="ARBA00023242"/>
    </source>
</evidence>
<dbReference type="AlphaFoldDB" id="A0A5N6ZGD6"/>
<dbReference type="Proteomes" id="UP000327118">
    <property type="component" value="Unassembled WGS sequence"/>
</dbReference>
<name>A0A5N6ZGD6_9EURO</name>
<evidence type="ECO:0000313" key="9">
    <source>
        <dbReference type="Proteomes" id="UP000327118"/>
    </source>
</evidence>
<dbReference type="PROSITE" id="PS50048">
    <property type="entry name" value="ZN2_CY6_FUNGAL_2"/>
    <property type="match status" value="1"/>
</dbReference>
<dbReference type="InterPro" id="IPR036864">
    <property type="entry name" value="Zn2-C6_fun-type_DNA-bd_sf"/>
</dbReference>
<keyword evidence="1" id="KW-0479">Metal-binding</keyword>
<gene>
    <name evidence="8" type="ORF">BDV28DRAFT_128037</name>
</gene>
<dbReference type="Gene3D" id="4.10.240.10">
    <property type="entry name" value="Zn(2)-C6 fungal-type DNA-binding domain"/>
    <property type="match status" value="1"/>
</dbReference>
<evidence type="ECO:0000313" key="8">
    <source>
        <dbReference type="EMBL" id="KAE8355869.1"/>
    </source>
</evidence>
<protein>
    <submittedName>
        <fullName evidence="8">Putative C6 transcription factor</fullName>
    </submittedName>
</protein>
<dbReference type="SUPFAM" id="SSF57701">
    <property type="entry name" value="Zn2/Cys6 DNA-binding domain"/>
    <property type="match status" value="1"/>
</dbReference>
<dbReference type="PANTHER" id="PTHR31944">
    <property type="entry name" value="HEME-RESPONSIVE ZINC FINGER TRANSCRIPTION FACTOR HAP1"/>
    <property type="match status" value="1"/>
</dbReference>
<dbReference type="InterPro" id="IPR007219">
    <property type="entry name" value="XnlR_reg_dom"/>
</dbReference>
<reference evidence="9" key="1">
    <citation type="submission" date="2019-04" db="EMBL/GenBank/DDBJ databases">
        <title>Friends and foes A comparative genomics studyof 23 Aspergillus species from section Flavi.</title>
        <authorList>
            <consortium name="DOE Joint Genome Institute"/>
            <person name="Kjaerbolling I."/>
            <person name="Vesth T."/>
            <person name="Frisvad J.C."/>
            <person name="Nybo J.L."/>
            <person name="Theobald S."/>
            <person name="Kildgaard S."/>
            <person name="Isbrandt T."/>
            <person name="Kuo A."/>
            <person name="Sato A."/>
            <person name="Lyhne E.K."/>
            <person name="Kogle M.E."/>
            <person name="Wiebenga A."/>
            <person name="Kun R.S."/>
            <person name="Lubbers R.J."/>
            <person name="Makela M.R."/>
            <person name="Barry K."/>
            <person name="Chovatia M."/>
            <person name="Clum A."/>
            <person name="Daum C."/>
            <person name="Haridas S."/>
            <person name="He G."/>
            <person name="LaButti K."/>
            <person name="Lipzen A."/>
            <person name="Mondo S."/>
            <person name="Riley R."/>
            <person name="Salamov A."/>
            <person name="Simmons B.A."/>
            <person name="Magnuson J.K."/>
            <person name="Henrissat B."/>
            <person name="Mortensen U.H."/>
            <person name="Larsen T.O."/>
            <person name="Devries R.P."/>
            <person name="Grigoriev I.V."/>
            <person name="Machida M."/>
            <person name="Baker S.E."/>
            <person name="Andersen M.R."/>
        </authorList>
    </citation>
    <scope>NUCLEOTIDE SEQUENCE [LARGE SCALE GENOMIC DNA]</scope>
    <source>
        <strain evidence="9">CBS 553.77</strain>
    </source>
</reference>
<dbReference type="PROSITE" id="PS00463">
    <property type="entry name" value="ZN2_CY6_FUNGAL_1"/>
    <property type="match status" value="1"/>
</dbReference>
<evidence type="ECO:0000256" key="4">
    <source>
        <dbReference type="ARBA" id="ARBA00023125"/>
    </source>
</evidence>
<dbReference type="CDD" id="cd12148">
    <property type="entry name" value="fungal_TF_MHR"/>
    <property type="match status" value="1"/>
</dbReference>
<dbReference type="GO" id="GO:0006351">
    <property type="term" value="P:DNA-templated transcription"/>
    <property type="evidence" value="ECO:0007669"/>
    <property type="project" value="InterPro"/>
</dbReference>
<dbReference type="GO" id="GO:0000978">
    <property type="term" value="F:RNA polymerase II cis-regulatory region sequence-specific DNA binding"/>
    <property type="evidence" value="ECO:0007669"/>
    <property type="project" value="TreeGrafter"/>
</dbReference>
<dbReference type="SMART" id="SM00906">
    <property type="entry name" value="Fungal_trans"/>
    <property type="match status" value="1"/>
</dbReference>
<evidence type="ECO:0000259" key="7">
    <source>
        <dbReference type="PROSITE" id="PS50048"/>
    </source>
</evidence>
<evidence type="ECO:0000256" key="3">
    <source>
        <dbReference type="ARBA" id="ARBA00023015"/>
    </source>
</evidence>
<dbReference type="GO" id="GO:0001228">
    <property type="term" value="F:DNA-binding transcription activator activity, RNA polymerase II-specific"/>
    <property type="evidence" value="ECO:0007669"/>
    <property type="project" value="TreeGrafter"/>
</dbReference>
<dbReference type="PANTHER" id="PTHR31944:SF131">
    <property type="entry name" value="HEME-RESPONSIVE ZINC FINGER TRANSCRIPTION FACTOR HAP1"/>
    <property type="match status" value="1"/>
</dbReference>
<organism evidence="8 9">
    <name type="scientific">Aspergillus coremiiformis</name>
    <dbReference type="NCBI Taxonomy" id="138285"/>
    <lineage>
        <taxon>Eukaryota</taxon>
        <taxon>Fungi</taxon>
        <taxon>Dikarya</taxon>
        <taxon>Ascomycota</taxon>
        <taxon>Pezizomycotina</taxon>
        <taxon>Eurotiomycetes</taxon>
        <taxon>Eurotiomycetidae</taxon>
        <taxon>Eurotiales</taxon>
        <taxon>Aspergillaceae</taxon>
        <taxon>Aspergillus</taxon>
        <taxon>Aspergillus subgen. Circumdati</taxon>
    </lineage>
</organism>
<sequence>MYEDRVGQTSTSPDLIPRRRRPALSCTVCRRRKLKCDRALPCSQCMKSKTPDLCVYSGPAPAPPLDSRPIRNASGRVYGPSGSPVHSGLYVFDSKHQSSNRINKPKGRAEEVQELRHRVQVLESALSKAGSIQTPDSSACESVSDYGPRIVSDSQYLSDEVKYLPESASFRGKNGKTRYCGRCHSALSFSFLKDVASYFQGRRTQKKSKSTEYLQLKKFRGEVLSREKQDHQRAYREIAFTLEELLPHRRVADELVNLYLSTFETTYRVLHVPTFLKQYEAYWSGTEFTDMAFIAKLLTVMAASSCFFSPTTRLNEQDTLHRAAGRWIMAVQSWIASINVSSTIDFNMLQIQCILILARQADATDGDVVWISSGSLIRSAMMIGLHRNPARFPRMTRFWAEMRRRLWATVLELDLQSALDGGMPPSIDLDEYDCDPPSNYEDEDLTEDMAEDVLPKDTMVVTRSSFQVLLSRSLPLRVRIARLVNSLKFTLSYDEALRLSEQLVQYRNDALALFPDNTSTPMSSESLQFTRSFLLFIMVRFLLILHRPFSLSVQLSPKFSYSRKICLESSLEILSQLDAPAVSLPEAQACPHLGQLSGGMFRDEFFHAAITVCVELSLQASEFSSSKPLPAQHSSLSSLNDLVRSQQDVLVRAVEHTLDTFGGRISPRGKGCKAFLFLAMAVASVKARLNGEEAVRKVEQVAATSIKECERLIRGDAWADIRREKGPVIPDASTPSLNSATPEIPFDPALVSYDSTSVSPLDFGNLFDTADYGLPELWNMDFFTGF</sequence>
<dbReference type="EMBL" id="ML739045">
    <property type="protein sequence ID" value="KAE8355869.1"/>
    <property type="molecule type" value="Genomic_DNA"/>
</dbReference>
<dbReference type="OrthoDB" id="4337792at2759"/>
<dbReference type="SMART" id="SM00066">
    <property type="entry name" value="GAL4"/>
    <property type="match status" value="1"/>
</dbReference>
<dbReference type="InterPro" id="IPR051430">
    <property type="entry name" value="Fungal_TF_Env_Response"/>
</dbReference>
<dbReference type="CDD" id="cd00067">
    <property type="entry name" value="GAL4"/>
    <property type="match status" value="1"/>
</dbReference>
<dbReference type="InterPro" id="IPR001138">
    <property type="entry name" value="Zn2Cys6_DnaBD"/>
</dbReference>
<dbReference type="GO" id="GO:0008270">
    <property type="term" value="F:zinc ion binding"/>
    <property type="evidence" value="ECO:0007669"/>
    <property type="project" value="InterPro"/>
</dbReference>
<dbReference type="GO" id="GO:0005634">
    <property type="term" value="C:nucleus"/>
    <property type="evidence" value="ECO:0007669"/>
    <property type="project" value="TreeGrafter"/>
</dbReference>
<keyword evidence="9" id="KW-1185">Reference proteome</keyword>
<evidence type="ECO:0000256" key="2">
    <source>
        <dbReference type="ARBA" id="ARBA00022833"/>
    </source>
</evidence>
<proteinExistence type="predicted"/>
<evidence type="ECO:0000256" key="5">
    <source>
        <dbReference type="ARBA" id="ARBA00023163"/>
    </source>
</evidence>
<keyword evidence="5" id="KW-0804">Transcription</keyword>
<dbReference type="Pfam" id="PF00172">
    <property type="entry name" value="Zn_clus"/>
    <property type="match status" value="1"/>
</dbReference>
<keyword evidence="3" id="KW-0805">Transcription regulation</keyword>
<feature type="domain" description="Zn(2)-C6 fungal-type" evidence="7">
    <location>
        <begin position="25"/>
        <end position="56"/>
    </location>
</feature>
<accession>A0A5N6ZGD6</accession>
<keyword evidence="6" id="KW-0539">Nucleus</keyword>
<dbReference type="Pfam" id="PF04082">
    <property type="entry name" value="Fungal_trans"/>
    <property type="match status" value="1"/>
</dbReference>